<organism evidence="20 21">
    <name type="scientific">Eumeta variegata</name>
    <name type="common">Bagworm moth</name>
    <name type="synonym">Eumeta japonica</name>
    <dbReference type="NCBI Taxonomy" id="151549"/>
    <lineage>
        <taxon>Eukaryota</taxon>
        <taxon>Metazoa</taxon>
        <taxon>Ecdysozoa</taxon>
        <taxon>Arthropoda</taxon>
        <taxon>Hexapoda</taxon>
        <taxon>Insecta</taxon>
        <taxon>Pterygota</taxon>
        <taxon>Neoptera</taxon>
        <taxon>Endopterygota</taxon>
        <taxon>Lepidoptera</taxon>
        <taxon>Glossata</taxon>
        <taxon>Ditrysia</taxon>
        <taxon>Tineoidea</taxon>
        <taxon>Psychidae</taxon>
        <taxon>Oiketicinae</taxon>
        <taxon>Eumeta</taxon>
    </lineage>
</organism>
<dbReference type="InterPro" id="IPR013083">
    <property type="entry name" value="Znf_RING/FYVE/PHD"/>
</dbReference>
<name>A0A4C1ZYU5_EUMVA</name>
<comment type="pathway">
    <text evidence="4">Protein modification; protein ubiquitination.</text>
</comment>
<evidence type="ECO:0000256" key="3">
    <source>
        <dbReference type="ARBA" id="ARBA00004496"/>
    </source>
</evidence>
<evidence type="ECO:0000256" key="13">
    <source>
        <dbReference type="ARBA" id="ARBA00022833"/>
    </source>
</evidence>
<keyword evidence="17" id="KW-0175">Coiled coil</keyword>
<evidence type="ECO:0000256" key="11">
    <source>
        <dbReference type="ARBA" id="ARBA00022771"/>
    </source>
</evidence>
<gene>
    <name evidence="20" type="primary">RFWD3</name>
    <name evidence="20" type="ORF">EVAR_63722_1</name>
</gene>
<dbReference type="AlphaFoldDB" id="A0A4C1ZYU5"/>
<evidence type="ECO:0000256" key="7">
    <source>
        <dbReference type="ARBA" id="ARBA00022574"/>
    </source>
</evidence>
<feature type="region of interest" description="Disordered" evidence="18">
    <location>
        <begin position="1"/>
        <end position="96"/>
    </location>
</feature>
<keyword evidence="15" id="KW-0539">Nucleus</keyword>
<keyword evidence="8" id="KW-0808">Transferase</keyword>
<keyword evidence="7" id="KW-0853">WD repeat</keyword>
<dbReference type="GO" id="GO:0036297">
    <property type="term" value="P:interstrand cross-link repair"/>
    <property type="evidence" value="ECO:0007669"/>
    <property type="project" value="InterPro"/>
</dbReference>
<keyword evidence="21" id="KW-1185">Reference proteome</keyword>
<dbReference type="CDD" id="cd16450">
    <property type="entry name" value="mRING-C3HGC3_RFWD3"/>
    <property type="match status" value="1"/>
</dbReference>
<dbReference type="STRING" id="151549.A0A4C1ZYU5"/>
<evidence type="ECO:0000256" key="14">
    <source>
        <dbReference type="ARBA" id="ARBA00023204"/>
    </source>
</evidence>
<dbReference type="InterPro" id="IPR056527">
    <property type="entry name" value="WD40_RFWD3"/>
</dbReference>
<dbReference type="GO" id="GO:0061630">
    <property type="term" value="F:ubiquitin protein ligase activity"/>
    <property type="evidence" value="ECO:0007669"/>
    <property type="project" value="UniProtKB-EC"/>
</dbReference>
<evidence type="ECO:0000256" key="18">
    <source>
        <dbReference type="SAM" id="MobiDB-lite"/>
    </source>
</evidence>
<evidence type="ECO:0000256" key="16">
    <source>
        <dbReference type="PROSITE-ProRule" id="PRU00175"/>
    </source>
</evidence>
<evidence type="ECO:0000256" key="12">
    <source>
        <dbReference type="ARBA" id="ARBA00022786"/>
    </source>
</evidence>
<dbReference type="InterPro" id="IPR001841">
    <property type="entry name" value="Znf_RING"/>
</dbReference>
<evidence type="ECO:0000256" key="6">
    <source>
        <dbReference type="ARBA" id="ARBA00022490"/>
    </source>
</evidence>
<evidence type="ECO:0000256" key="4">
    <source>
        <dbReference type="ARBA" id="ARBA00004906"/>
    </source>
</evidence>
<evidence type="ECO:0000256" key="2">
    <source>
        <dbReference type="ARBA" id="ARBA00004322"/>
    </source>
</evidence>
<dbReference type="EMBL" id="BGZK01002233">
    <property type="protein sequence ID" value="GBP92043.1"/>
    <property type="molecule type" value="Genomic_DNA"/>
</dbReference>
<evidence type="ECO:0000256" key="5">
    <source>
        <dbReference type="ARBA" id="ARBA00012483"/>
    </source>
</evidence>
<feature type="coiled-coil region" evidence="17">
    <location>
        <begin position="174"/>
        <end position="201"/>
    </location>
</feature>
<dbReference type="EC" id="2.3.2.27" evidence="5"/>
<comment type="subcellular location">
    <subcellularLocation>
        <location evidence="3">Cytoplasm</location>
    </subcellularLocation>
    <subcellularLocation>
        <location evidence="2">Nucleus</location>
        <location evidence="2">PML body</location>
    </subcellularLocation>
</comment>
<evidence type="ECO:0000256" key="8">
    <source>
        <dbReference type="ARBA" id="ARBA00022679"/>
    </source>
</evidence>
<dbReference type="SUPFAM" id="SSF57850">
    <property type="entry name" value="RING/U-box"/>
    <property type="match status" value="1"/>
</dbReference>
<dbReference type="SMART" id="SM00320">
    <property type="entry name" value="WD40"/>
    <property type="match status" value="3"/>
</dbReference>
<dbReference type="GO" id="GO:0005737">
    <property type="term" value="C:cytoplasm"/>
    <property type="evidence" value="ECO:0007669"/>
    <property type="project" value="UniProtKB-SubCell"/>
</dbReference>
<dbReference type="SMART" id="SM00184">
    <property type="entry name" value="RING"/>
    <property type="match status" value="1"/>
</dbReference>
<dbReference type="OrthoDB" id="5600418at2759"/>
<keyword evidence="12" id="KW-0833">Ubl conjugation pathway</keyword>
<keyword evidence="6" id="KW-0963">Cytoplasm</keyword>
<dbReference type="InterPro" id="IPR015943">
    <property type="entry name" value="WD40/YVTN_repeat-like_dom_sf"/>
</dbReference>
<dbReference type="InterPro" id="IPR036322">
    <property type="entry name" value="WD40_repeat_dom_sf"/>
</dbReference>
<accession>A0A4C1ZYU5</accession>
<dbReference type="Gene3D" id="3.30.40.10">
    <property type="entry name" value="Zinc/RING finger domain, C3HC4 (zinc finger)"/>
    <property type="match status" value="1"/>
</dbReference>
<keyword evidence="11 16" id="KW-0863">Zinc-finger</keyword>
<comment type="catalytic activity">
    <reaction evidence="1">
        <text>S-ubiquitinyl-[E2 ubiquitin-conjugating enzyme]-L-cysteine + [acceptor protein]-L-lysine = [E2 ubiquitin-conjugating enzyme]-L-cysteine + N(6)-ubiquitinyl-[acceptor protein]-L-lysine.</text>
        <dbReference type="EC" id="2.3.2.27"/>
    </reaction>
</comment>
<evidence type="ECO:0000256" key="10">
    <source>
        <dbReference type="ARBA" id="ARBA00022763"/>
    </source>
</evidence>
<protein>
    <recommendedName>
        <fullName evidence="5">RING-type E3 ubiquitin transferase</fullName>
        <ecNumber evidence="5">2.3.2.27</ecNumber>
    </recommendedName>
</protein>
<dbReference type="SUPFAM" id="SSF50978">
    <property type="entry name" value="WD40 repeat-like"/>
    <property type="match status" value="1"/>
</dbReference>
<feature type="domain" description="RING-type" evidence="19">
    <location>
        <begin position="103"/>
        <end position="150"/>
    </location>
</feature>
<proteinExistence type="predicted"/>
<dbReference type="GO" id="GO:0016567">
    <property type="term" value="P:protein ubiquitination"/>
    <property type="evidence" value="ECO:0007669"/>
    <property type="project" value="InterPro"/>
</dbReference>
<dbReference type="Pfam" id="PF23419">
    <property type="entry name" value="WD40_RFWD3"/>
    <property type="match status" value="1"/>
</dbReference>
<keyword evidence="9" id="KW-0677">Repeat</keyword>
<dbReference type="InterPro" id="IPR001680">
    <property type="entry name" value="WD40_rpt"/>
</dbReference>
<evidence type="ECO:0000256" key="9">
    <source>
        <dbReference type="ARBA" id="ARBA00022737"/>
    </source>
</evidence>
<comment type="caution">
    <text evidence="20">The sequence shown here is derived from an EMBL/GenBank/DDBJ whole genome shotgun (WGS) entry which is preliminary data.</text>
</comment>
<sequence>MNSNQNPDFEAASQSILVNYSPSRPMSLTPETTVDNDSTDLNNENELRPIAIEDSTSEPTRLADGPISHVDKVSDKNDRCKEPPAKQPRLMSPDLDEQDGETCPICLDSWSSSGDHRLVSLKCGHLFGYRCVEKWLRARKTADRSCPTCKSKAAIKDIRYIYAKKLVACDTSEITTLQKQVEVLQAEKNRLELELHQSKISYKNCLQQLYALEQASTRNSARAHVFNCNWRFALEKNMEISKEGGCRVLTYNCKRYELLVSQKSSNNLFPGFGVRKVGCIDHRLGQFIHLHPKPIRDISYSQPNDFLLSVSLDGTAKILDRDAPSLTIQAGFPLWSCTWDEMHTQEFVVGGVGGIALRYDIRNTSTPLRKLTVLDKTPVVSVCWSDYGLLSCQLNSCWLWTQTPNGEVTPISLPVDGPFLSLGYQSGLSKALINCRPRGNGAGRSRLVICQMSSGGMHGTEMCDIVHTFSGSTRSTVMSRACWVTIAGGANCPTWAAAYSESDTALLLHGLDGARSINLPASEPALDICSMHINKETIVASLSENRLRVYKAVQTA</sequence>
<dbReference type="GO" id="GO:0008270">
    <property type="term" value="F:zinc ion binding"/>
    <property type="evidence" value="ECO:0007669"/>
    <property type="project" value="UniProtKB-KW"/>
</dbReference>
<evidence type="ECO:0000256" key="17">
    <source>
        <dbReference type="SAM" id="Coils"/>
    </source>
</evidence>
<reference evidence="20 21" key="1">
    <citation type="journal article" date="2019" name="Commun. Biol.">
        <title>The bagworm genome reveals a unique fibroin gene that provides high tensile strength.</title>
        <authorList>
            <person name="Kono N."/>
            <person name="Nakamura H."/>
            <person name="Ohtoshi R."/>
            <person name="Tomita M."/>
            <person name="Numata K."/>
            <person name="Arakawa K."/>
        </authorList>
    </citation>
    <scope>NUCLEOTIDE SEQUENCE [LARGE SCALE GENOMIC DNA]</scope>
</reference>
<dbReference type="InterPro" id="IPR037381">
    <property type="entry name" value="RFWD3"/>
</dbReference>
<dbReference type="PROSITE" id="PS50089">
    <property type="entry name" value="ZF_RING_2"/>
    <property type="match status" value="1"/>
</dbReference>
<feature type="compositionally biased region" description="Basic and acidic residues" evidence="18">
    <location>
        <begin position="69"/>
        <end position="84"/>
    </location>
</feature>
<dbReference type="PANTHER" id="PTHR16047">
    <property type="entry name" value="RFWD3 PROTEIN"/>
    <property type="match status" value="1"/>
</dbReference>
<evidence type="ECO:0000256" key="15">
    <source>
        <dbReference type="ARBA" id="ARBA00023242"/>
    </source>
</evidence>
<dbReference type="Gene3D" id="2.130.10.10">
    <property type="entry name" value="YVTN repeat-like/Quinoprotein amine dehydrogenase"/>
    <property type="match status" value="1"/>
</dbReference>
<keyword evidence="11 16" id="KW-0479">Metal-binding</keyword>
<keyword evidence="14" id="KW-0234">DNA repair</keyword>
<evidence type="ECO:0000259" key="19">
    <source>
        <dbReference type="PROSITE" id="PS50089"/>
    </source>
</evidence>
<keyword evidence="10" id="KW-0227">DNA damage</keyword>
<dbReference type="GO" id="GO:0016605">
    <property type="term" value="C:PML body"/>
    <property type="evidence" value="ECO:0007669"/>
    <property type="project" value="UniProtKB-SubCell"/>
</dbReference>
<keyword evidence="13" id="KW-0862">Zinc</keyword>
<evidence type="ECO:0000313" key="20">
    <source>
        <dbReference type="EMBL" id="GBP92043.1"/>
    </source>
</evidence>
<dbReference type="Pfam" id="PF13639">
    <property type="entry name" value="zf-RING_2"/>
    <property type="match status" value="1"/>
</dbReference>
<dbReference type="PANTHER" id="PTHR16047:SF7">
    <property type="entry name" value="E3 UBIQUITIN-PROTEIN LIGASE RFWD3"/>
    <property type="match status" value="1"/>
</dbReference>
<evidence type="ECO:0000313" key="21">
    <source>
        <dbReference type="Proteomes" id="UP000299102"/>
    </source>
</evidence>
<dbReference type="Proteomes" id="UP000299102">
    <property type="component" value="Unassembled WGS sequence"/>
</dbReference>
<evidence type="ECO:0000256" key="1">
    <source>
        <dbReference type="ARBA" id="ARBA00000900"/>
    </source>
</evidence>
<feature type="compositionally biased region" description="Polar residues" evidence="18">
    <location>
        <begin position="1"/>
        <end position="44"/>
    </location>
</feature>